<dbReference type="InterPro" id="IPR037066">
    <property type="entry name" value="Plug_dom_sf"/>
</dbReference>
<dbReference type="SUPFAM" id="SSF56935">
    <property type="entry name" value="Porins"/>
    <property type="match status" value="1"/>
</dbReference>
<keyword evidence="8" id="KW-1133">Transmembrane helix</keyword>
<evidence type="ECO:0000256" key="5">
    <source>
        <dbReference type="ARBA" id="ARBA00023136"/>
    </source>
</evidence>
<evidence type="ECO:0000256" key="7">
    <source>
        <dbReference type="PROSITE-ProRule" id="PRU01360"/>
    </source>
</evidence>
<protein>
    <submittedName>
        <fullName evidence="10">SusC/RagA family TonB-linked outer membrane protein</fullName>
    </submittedName>
</protein>
<dbReference type="Pfam" id="PF13715">
    <property type="entry name" value="CarbopepD_reg_2"/>
    <property type="match status" value="1"/>
</dbReference>
<comment type="similarity">
    <text evidence="7">Belongs to the TonB-dependent receptor family.</text>
</comment>
<keyword evidence="11" id="KW-1185">Reference proteome</keyword>
<evidence type="ECO:0000256" key="4">
    <source>
        <dbReference type="ARBA" id="ARBA00022692"/>
    </source>
</evidence>
<dbReference type="InterPro" id="IPR023996">
    <property type="entry name" value="TonB-dep_OMP_SusC/RagA"/>
</dbReference>
<dbReference type="RefSeq" id="WP_121126847.1">
    <property type="nucleotide sequence ID" value="NZ_RBWS01000024.1"/>
</dbReference>
<accession>A0A420VRR9</accession>
<organism evidence="10 11">
    <name type="scientific">Sphingobacterium puteale</name>
    <dbReference type="NCBI Taxonomy" id="2420510"/>
    <lineage>
        <taxon>Bacteria</taxon>
        <taxon>Pseudomonadati</taxon>
        <taxon>Bacteroidota</taxon>
        <taxon>Sphingobacteriia</taxon>
        <taxon>Sphingobacteriales</taxon>
        <taxon>Sphingobacteriaceae</taxon>
        <taxon>Sphingobacterium</taxon>
    </lineage>
</organism>
<keyword evidence="2 7" id="KW-0813">Transport</keyword>
<proteinExistence type="inferred from homology"/>
<dbReference type="NCBIfam" id="TIGR04057">
    <property type="entry name" value="SusC_RagA_signa"/>
    <property type="match status" value="1"/>
</dbReference>
<dbReference type="SUPFAM" id="SSF49464">
    <property type="entry name" value="Carboxypeptidase regulatory domain-like"/>
    <property type="match status" value="1"/>
</dbReference>
<dbReference type="EMBL" id="RBWS01000024">
    <property type="protein sequence ID" value="RKO68985.1"/>
    <property type="molecule type" value="Genomic_DNA"/>
</dbReference>
<dbReference type="OrthoDB" id="687738at2"/>
<keyword evidence="3 7" id="KW-1134">Transmembrane beta strand</keyword>
<dbReference type="NCBIfam" id="TIGR04056">
    <property type="entry name" value="OMP_RagA_SusC"/>
    <property type="match status" value="1"/>
</dbReference>
<reference evidence="10 11" key="1">
    <citation type="submission" date="2018-10" db="EMBL/GenBank/DDBJ databases">
        <title>Sphingobacterium sp. M05W1-28.</title>
        <authorList>
            <person name="Cai H."/>
        </authorList>
    </citation>
    <scope>NUCLEOTIDE SEQUENCE [LARGE SCALE GENOMIC DNA]</scope>
    <source>
        <strain evidence="10 11">M05W1-28</strain>
    </source>
</reference>
<name>A0A420VRR9_9SPHI</name>
<evidence type="ECO:0000256" key="1">
    <source>
        <dbReference type="ARBA" id="ARBA00004571"/>
    </source>
</evidence>
<dbReference type="AlphaFoldDB" id="A0A420VRR9"/>
<feature type="transmembrane region" description="Helical" evidence="8">
    <location>
        <begin position="12"/>
        <end position="32"/>
    </location>
</feature>
<feature type="domain" description="TonB-dependent receptor plug" evidence="9">
    <location>
        <begin position="152"/>
        <end position="256"/>
    </location>
</feature>
<keyword evidence="6 7" id="KW-0998">Cell outer membrane</keyword>
<dbReference type="InterPro" id="IPR008969">
    <property type="entry name" value="CarboxyPept-like_regulatory"/>
</dbReference>
<dbReference type="InterPro" id="IPR012910">
    <property type="entry name" value="Plug_dom"/>
</dbReference>
<dbReference type="Gene3D" id="2.60.40.1120">
    <property type="entry name" value="Carboxypeptidase-like, regulatory domain"/>
    <property type="match status" value="1"/>
</dbReference>
<dbReference type="GO" id="GO:0009279">
    <property type="term" value="C:cell outer membrane"/>
    <property type="evidence" value="ECO:0007669"/>
    <property type="project" value="UniProtKB-SubCell"/>
</dbReference>
<dbReference type="Gene3D" id="2.40.170.20">
    <property type="entry name" value="TonB-dependent receptor, beta-barrel domain"/>
    <property type="match status" value="1"/>
</dbReference>
<evidence type="ECO:0000313" key="11">
    <source>
        <dbReference type="Proteomes" id="UP000282423"/>
    </source>
</evidence>
<comment type="subcellular location">
    <subcellularLocation>
        <location evidence="1 7">Cell outer membrane</location>
        <topology evidence="1 7">Multi-pass membrane protein</topology>
    </subcellularLocation>
</comment>
<sequence>MMKKLKLQANSSVLLQIQILKITILVILYLLVSMFSLSAQTPRKDSGAVGLKQELLRGTVVSSLDGEPLVGVSIRIPGEKGNAKTDKTGNFTIPVTNRKGAVALSHIGYNDQLVDYQVDIKLNITLFLKENTLDEVEVVSTGLQQIPKERAAGSFEFVDNKLLNRKVSMDFISRLEDVVPSISTVKMLDENRGKFPNINVRGRSSISSNIWPLIVVDGFPYSGNFNNINPNDIENISILKDASASSIWGAQSGNGVIIITTKKAKRNEPFKVSVNANTTVENKPDLYYFPQMSTSDFIDVELMLFEKGFYNSRMYDRMYTMTPVVQLLKDRQEGKLTDAQLTDKINALRAIDMRDDFSKYIYRKAVKQQYNVQLAGGGQKLSNIFSAGFDKNRGAVVTNSSDRLSFRNQTAYKPIDRLELNLSTQYTQYTTKDAMVPIKYNEMGAGYGNYPYMRLADENGNPLEVETVGLSRDFRDTVAGGRLLDWNYRPLAELYETQIKDNTKEMMFSFGANYQILPELRLSLLYNFRKADSKQENWRGIGSMHQRDEINYFASWDKQSVTWNYPVGDYLYILNGSSDAQQGRVQLDYNRKFTDAHEVNVLLGGEIRQDHSTAHSSVFFGYDPTTLSYQEADLVHDHPYLNGILGVRKINNYPRLAEVTNRFTSYFANASYTFKQRYIFNSSMRKDASNLFGVSANDRGKPFWSIGAAWLLSNESFMTDGPFSTLKLRMTYGKNGNVNNATSAYPIMLRSTQNHFLTGLPYASMQSPPNPDLRWETVGMFNLGMDFSLKGGRLSGSAEFYIKTPKDLISATQIDPTTGFASLNVNSANLKAKGIDLSIHSVNISATDFSWRSDLAFSYNRTKVTKSYLADQLGRYYRSGAYSMNVTPIEGADLNSIISYKWAGLDPQTGKPRGYENGEISTNYTSIVNGTLLADMQNSGSALPLYFGSLRNSFTYKNWDCSFNISFQLGHKFMRKSINYSTLVANNVGHADYAARWQKPGDEKITDVPVFTYPANAQEANFYMYSAALVSPADQIKWRDIQIGYSPKNRWLKDLRVYAYAANIMSIWRANKLGIDPEFGNNPPDPFAGSLGLSFSF</sequence>
<comment type="caution">
    <text evidence="10">The sequence shown here is derived from an EMBL/GenBank/DDBJ whole genome shotgun (WGS) entry which is preliminary data.</text>
</comment>
<dbReference type="InterPro" id="IPR039426">
    <property type="entry name" value="TonB-dep_rcpt-like"/>
</dbReference>
<evidence type="ECO:0000259" key="9">
    <source>
        <dbReference type="Pfam" id="PF07715"/>
    </source>
</evidence>
<keyword evidence="5 7" id="KW-0472">Membrane</keyword>
<gene>
    <name evidence="10" type="ORF">D7322_24660</name>
</gene>
<dbReference type="InterPro" id="IPR036942">
    <property type="entry name" value="Beta-barrel_TonB_sf"/>
</dbReference>
<dbReference type="Gene3D" id="2.170.130.10">
    <property type="entry name" value="TonB-dependent receptor, plug domain"/>
    <property type="match status" value="1"/>
</dbReference>
<dbReference type="Pfam" id="PF07715">
    <property type="entry name" value="Plug"/>
    <property type="match status" value="1"/>
</dbReference>
<dbReference type="Proteomes" id="UP000282423">
    <property type="component" value="Unassembled WGS sequence"/>
</dbReference>
<evidence type="ECO:0000256" key="3">
    <source>
        <dbReference type="ARBA" id="ARBA00022452"/>
    </source>
</evidence>
<evidence type="ECO:0000256" key="2">
    <source>
        <dbReference type="ARBA" id="ARBA00022448"/>
    </source>
</evidence>
<evidence type="ECO:0000313" key="10">
    <source>
        <dbReference type="EMBL" id="RKO68985.1"/>
    </source>
</evidence>
<evidence type="ECO:0000256" key="8">
    <source>
        <dbReference type="SAM" id="Phobius"/>
    </source>
</evidence>
<evidence type="ECO:0000256" key="6">
    <source>
        <dbReference type="ARBA" id="ARBA00023237"/>
    </source>
</evidence>
<dbReference type="InterPro" id="IPR023997">
    <property type="entry name" value="TonB-dep_OMP_SusC/RagA_CS"/>
</dbReference>
<keyword evidence="4 7" id="KW-0812">Transmembrane</keyword>
<dbReference type="PROSITE" id="PS52016">
    <property type="entry name" value="TONB_DEPENDENT_REC_3"/>
    <property type="match status" value="1"/>
</dbReference>